<name>A0A3S9SW74_9FIRM</name>
<organism evidence="1 2">
    <name type="scientific">Anoxybacter fermentans</name>
    <dbReference type="NCBI Taxonomy" id="1323375"/>
    <lineage>
        <taxon>Bacteria</taxon>
        <taxon>Bacillati</taxon>
        <taxon>Bacillota</taxon>
        <taxon>Clostridia</taxon>
        <taxon>Halanaerobiales</taxon>
        <taxon>Anoxybacter</taxon>
    </lineage>
</organism>
<evidence type="ECO:0000313" key="1">
    <source>
        <dbReference type="EMBL" id="AZR72534.1"/>
    </source>
</evidence>
<dbReference type="AlphaFoldDB" id="A0A3S9SW74"/>
<dbReference type="EMBL" id="CP016379">
    <property type="protein sequence ID" value="AZR72534.1"/>
    <property type="molecule type" value="Genomic_DNA"/>
</dbReference>
<proteinExistence type="predicted"/>
<dbReference type="KEGG" id="aft:BBF96_03530"/>
<reference evidence="1 2" key="1">
    <citation type="submission" date="2016-07" db="EMBL/GenBank/DDBJ databases">
        <title>Genome and transcriptome analysis of iron-reducing fermentative bacteria Anoxybacter fermentans.</title>
        <authorList>
            <person name="Zeng X."/>
            <person name="Shao Z."/>
        </authorList>
    </citation>
    <scope>NUCLEOTIDE SEQUENCE [LARGE SCALE GENOMIC DNA]</scope>
    <source>
        <strain evidence="1 2">DY22613</strain>
    </source>
</reference>
<evidence type="ECO:0000313" key="2">
    <source>
        <dbReference type="Proteomes" id="UP000267250"/>
    </source>
</evidence>
<protein>
    <submittedName>
        <fullName evidence="1">Uncharacterized protein</fullName>
    </submittedName>
</protein>
<accession>A0A3S9SW74</accession>
<keyword evidence="2" id="KW-1185">Reference proteome</keyword>
<sequence>MKGQEYHDKYLTQEISEVRAMCRVNFNGKLELAFLPYSGGFYDQPAPDLERILLIIRYLNEAIEKKQKEERKK</sequence>
<gene>
    <name evidence="1" type="ORF">BBF96_03530</name>
</gene>
<dbReference type="Proteomes" id="UP000267250">
    <property type="component" value="Chromosome"/>
</dbReference>